<feature type="transmembrane region" description="Helical" evidence="1">
    <location>
        <begin position="210"/>
        <end position="229"/>
    </location>
</feature>
<dbReference type="RefSeq" id="WP_345159533.1">
    <property type="nucleotide sequence ID" value="NZ_BAABHC010000014.1"/>
</dbReference>
<feature type="transmembrane region" description="Helical" evidence="1">
    <location>
        <begin position="184"/>
        <end position="204"/>
    </location>
</feature>
<keyword evidence="3" id="KW-1185">Reference proteome</keyword>
<sequence>MFRHVERGRTYRHNIKLAGLLSFIAGMVNICGVLSVGTLTTNVTGHFAFFAEQLQHSAYNQALTFLLYILAFFLGSFLSSFTTELSLSRGYKGAHIGPMASEIAILLALGLAADDMLLAGVSGMVIALLLLFAMGLQNALVTRVSKSVVRTTHLTGLFTDLGMELSQLLFYKKKEQQEKLMRSVNLKLVIIFSFFAGCIVGGFLYNTLTLGTLAAAAGLLAVALAYDTLKFRYYRLRRGRRLRA</sequence>
<dbReference type="EMBL" id="BAABHC010000014">
    <property type="protein sequence ID" value="GAA4434397.1"/>
    <property type="molecule type" value="Genomic_DNA"/>
</dbReference>
<organism evidence="2 3">
    <name type="scientific">Pontibacter saemangeumensis</name>
    <dbReference type="NCBI Taxonomy" id="1084525"/>
    <lineage>
        <taxon>Bacteria</taxon>
        <taxon>Pseudomonadati</taxon>
        <taxon>Bacteroidota</taxon>
        <taxon>Cytophagia</taxon>
        <taxon>Cytophagales</taxon>
        <taxon>Hymenobacteraceae</taxon>
        <taxon>Pontibacter</taxon>
    </lineage>
</organism>
<feature type="transmembrane region" description="Helical" evidence="1">
    <location>
        <begin position="117"/>
        <end position="136"/>
    </location>
</feature>
<dbReference type="InterPro" id="IPR010699">
    <property type="entry name" value="DUF1275"/>
</dbReference>
<gene>
    <name evidence="2" type="ORF">GCM10023188_25280</name>
</gene>
<dbReference type="Pfam" id="PF06912">
    <property type="entry name" value="DUF1275"/>
    <property type="match status" value="1"/>
</dbReference>
<dbReference type="PANTHER" id="PTHR37314">
    <property type="entry name" value="SLR0142 PROTEIN"/>
    <property type="match status" value="1"/>
</dbReference>
<dbReference type="PANTHER" id="PTHR37314:SF4">
    <property type="entry name" value="UPF0700 TRANSMEMBRANE PROTEIN YOAK"/>
    <property type="match status" value="1"/>
</dbReference>
<evidence type="ECO:0000313" key="3">
    <source>
        <dbReference type="Proteomes" id="UP001500552"/>
    </source>
</evidence>
<keyword evidence="1" id="KW-0812">Transmembrane</keyword>
<comment type="caution">
    <text evidence="2">The sequence shown here is derived from an EMBL/GenBank/DDBJ whole genome shotgun (WGS) entry which is preliminary data.</text>
</comment>
<protein>
    <submittedName>
        <fullName evidence="2">YoaK family protein</fullName>
    </submittedName>
</protein>
<reference evidence="3" key="1">
    <citation type="journal article" date="2019" name="Int. J. Syst. Evol. Microbiol.">
        <title>The Global Catalogue of Microorganisms (GCM) 10K type strain sequencing project: providing services to taxonomists for standard genome sequencing and annotation.</title>
        <authorList>
            <consortium name="The Broad Institute Genomics Platform"/>
            <consortium name="The Broad Institute Genome Sequencing Center for Infectious Disease"/>
            <person name="Wu L."/>
            <person name="Ma J."/>
        </authorList>
    </citation>
    <scope>NUCLEOTIDE SEQUENCE [LARGE SCALE GENOMIC DNA]</scope>
    <source>
        <strain evidence="3">JCM 17926</strain>
    </source>
</reference>
<keyword evidence="1" id="KW-1133">Transmembrane helix</keyword>
<name>A0ABP8LSL6_9BACT</name>
<proteinExistence type="predicted"/>
<accession>A0ABP8LSL6</accession>
<dbReference type="Proteomes" id="UP001500552">
    <property type="component" value="Unassembled WGS sequence"/>
</dbReference>
<keyword evidence="1" id="KW-0472">Membrane</keyword>
<evidence type="ECO:0000313" key="2">
    <source>
        <dbReference type="EMBL" id="GAA4434397.1"/>
    </source>
</evidence>
<feature type="transmembrane region" description="Helical" evidence="1">
    <location>
        <begin position="93"/>
        <end position="111"/>
    </location>
</feature>
<evidence type="ECO:0000256" key="1">
    <source>
        <dbReference type="SAM" id="Phobius"/>
    </source>
</evidence>
<feature type="transmembrane region" description="Helical" evidence="1">
    <location>
        <begin position="59"/>
        <end position="81"/>
    </location>
</feature>
<feature type="transmembrane region" description="Helical" evidence="1">
    <location>
        <begin position="20"/>
        <end position="39"/>
    </location>
</feature>